<reference evidence="2 3" key="1">
    <citation type="submission" date="2014-10" db="EMBL/GenBank/DDBJ databases">
        <title>Genome sequencing of Vibrio variabilis T01.</title>
        <authorList>
            <person name="Chan K.-G."/>
            <person name="Mohamad N.I."/>
        </authorList>
    </citation>
    <scope>NUCLEOTIDE SEQUENCE [LARGE SCALE GENOMIC DNA]</scope>
    <source>
        <strain evidence="2 3">T01</strain>
    </source>
</reference>
<feature type="domain" description="RelA/SpoT" evidence="1">
    <location>
        <begin position="49"/>
        <end position="179"/>
    </location>
</feature>
<dbReference type="CDD" id="cd05399">
    <property type="entry name" value="NT_Rel-Spo_like"/>
    <property type="match status" value="1"/>
</dbReference>
<accession>A0ABR4YBM7</accession>
<dbReference type="SMART" id="SM00954">
    <property type="entry name" value="RelA_SpoT"/>
    <property type="match status" value="1"/>
</dbReference>
<dbReference type="EMBL" id="JRWM01000016">
    <property type="protein sequence ID" value="KHA60427.1"/>
    <property type="molecule type" value="Genomic_DNA"/>
</dbReference>
<evidence type="ECO:0000259" key="1">
    <source>
        <dbReference type="SMART" id="SM00954"/>
    </source>
</evidence>
<dbReference type="InterPro" id="IPR007685">
    <property type="entry name" value="RelA_SpoT"/>
</dbReference>
<dbReference type="Gene3D" id="3.30.460.10">
    <property type="entry name" value="Beta Polymerase, domain 2"/>
    <property type="match status" value="1"/>
</dbReference>
<comment type="caution">
    <text evidence="2">The sequence shown here is derived from an EMBL/GenBank/DDBJ whole genome shotgun (WGS) entry which is preliminary data.</text>
</comment>
<proteinExistence type="predicted"/>
<sequence>MNELEFLQRWHNEKPMYTAWGDLVVSDLCQKLEGTGKDLDSHLKQPAKARVKSDDSLIDKAFYRPHKNYENPYEDIEDKVGCRFVVLLVEHIDELSEIIKSNEKWEYVECRHFSEERKKDPLLFTYQSVHYVVRAKADIQFNGEIVEAGTPCEIQVRTLLQHAYAELTHDAVYKAKTVVEPEVHRTVAKSMALIETTDDFFSDVSNKLNSSASLEFCFQQGLDALYSELMETNPHLAQKSSIVVLDEFDNLINSDLIDKIKVFIEQQPFVVSAIRAGLNDFPFYNQSVSLFVFWLTSKRRNRLLEDWPLERSIIERVASDSGVSIER</sequence>
<evidence type="ECO:0000313" key="3">
    <source>
        <dbReference type="Proteomes" id="UP000030520"/>
    </source>
</evidence>
<evidence type="ECO:0000313" key="2">
    <source>
        <dbReference type="EMBL" id="KHA60427.1"/>
    </source>
</evidence>
<gene>
    <name evidence="2" type="ORF">NL53_10130</name>
</gene>
<dbReference type="PANTHER" id="PTHR41773:SF1">
    <property type="entry name" value="RELA_SPOT DOMAIN-CONTAINING PROTEIN"/>
    <property type="match status" value="1"/>
</dbReference>
<name>A0ABR4YBM7_9VIBR</name>
<dbReference type="PANTHER" id="PTHR41773">
    <property type="entry name" value="GTP PYROPHOSPHATASE-RELATED"/>
    <property type="match status" value="1"/>
</dbReference>
<dbReference type="InterPro" id="IPR043519">
    <property type="entry name" value="NT_sf"/>
</dbReference>
<dbReference type="SUPFAM" id="SSF81301">
    <property type="entry name" value="Nucleotidyltransferase"/>
    <property type="match status" value="1"/>
</dbReference>
<dbReference type="Proteomes" id="UP000030520">
    <property type="component" value="Unassembled WGS sequence"/>
</dbReference>
<keyword evidence="3" id="KW-1185">Reference proteome</keyword>
<organism evidence="2 3">
    <name type="scientific">Vibrio variabilis</name>
    <dbReference type="NCBI Taxonomy" id="990271"/>
    <lineage>
        <taxon>Bacteria</taxon>
        <taxon>Pseudomonadati</taxon>
        <taxon>Pseudomonadota</taxon>
        <taxon>Gammaproteobacteria</taxon>
        <taxon>Vibrionales</taxon>
        <taxon>Vibrionaceae</taxon>
        <taxon>Vibrio</taxon>
    </lineage>
</organism>
<dbReference type="Pfam" id="PF04607">
    <property type="entry name" value="RelA_SpoT"/>
    <property type="match status" value="1"/>
</dbReference>
<protein>
    <submittedName>
        <fullName evidence="2">(P)ppGpp synthetase</fullName>
    </submittedName>
</protein>